<dbReference type="Pfam" id="PF00795">
    <property type="entry name" value="CN_hydrolase"/>
    <property type="match status" value="1"/>
</dbReference>
<comment type="similarity">
    <text evidence="1">Belongs to the carbon-nitrogen hydrolase superfamily. NIT1/NIT2 family.</text>
</comment>
<organism evidence="4 5">
    <name type="scientific">Prochlorococcus marinus str. PAC1</name>
    <dbReference type="NCBI Taxonomy" id="59924"/>
    <lineage>
        <taxon>Bacteria</taxon>
        <taxon>Bacillati</taxon>
        <taxon>Cyanobacteriota</taxon>
        <taxon>Cyanophyceae</taxon>
        <taxon>Synechococcales</taxon>
        <taxon>Prochlorococcaceae</taxon>
        <taxon>Prochlorococcus</taxon>
    </lineage>
</organism>
<reference evidence="5" key="1">
    <citation type="journal article" date="2014" name="Sci. Data">
        <title>Genomes of diverse isolates of the marine cyanobacterium Prochlorococcus.</title>
        <authorList>
            <person name="Biller S."/>
            <person name="Berube P."/>
            <person name="Thompson J."/>
            <person name="Kelly L."/>
            <person name="Roggensack S."/>
            <person name="Awad L."/>
            <person name="Roache-Johnson K."/>
            <person name="Ding H."/>
            <person name="Giovannoni S.J."/>
            <person name="Moore L.R."/>
            <person name="Chisholm S.W."/>
        </authorList>
    </citation>
    <scope>NUCLEOTIDE SEQUENCE [LARGE SCALE GENOMIC DNA]</scope>
    <source>
        <strain evidence="5">PAC1</strain>
    </source>
</reference>
<name>A0A0A2C484_PROMR</name>
<dbReference type="RefSeq" id="WP_036907063.1">
    <property type="nucleotide sequence ID" value="NZ_CP138967.1"/>
</dbReference>
<evidence type="ECO:0000313" key="5">
    <source>
        <dbReference type="Proteomes" id="UP000030392"/>
    </source>
</evidence>
<dbReference type="PANTHER" id="PTHR23088:SF27">
    <property type="entry name" value="DEAMINATED GLUTATHIONE AMIDASE"/>
    <property type="match status" value="1"/>
</dbReference>
<dbReference type="EMBL" id="JNAX01000015">
    <property type="protein sequence ID" value="KGG19454.1"/>
    <property type="molecule type" value="Genomic_DNA"/>
</dbReference>
<evidence type="ECO:0000256" key="2">
    <source>
        <dbReference type="ARBA" id="ARBA00022801"/>
    </source>
</evidence>
<evidence type="ECO:0000259" key="3">
    <source>
        <dbReference type="PROSITE" id="PS50263"/>
    </source>
</evidence>
<dbReference type="CDD" id="cd07572">
    <property type="entry name" value="nit"/>
    <property type="match status" value="1"/>
</dbReference>
<dbReference type="GO" id="GO:0016811">
    <property type="term" value="F:hydrolase activity, acting on carbon-nitrogen (but not peptide) bonds, in linear amides"/>
    <property type="evidence" value="ECO:0007669"/>
    <property type="project" value="InterPro"/>
</dbReference>
<feature type="domain" description="CN hydrolase" evidence="3">
    <location>
        <begin position="4"/>
        <end position="264"/>
    </location>
</feature>
<dbReference type="Proteomes" id="UP000030392">
    <property type="component" value="Unassembled WGS sequence"/>
</dbReference>
<gene>
    <name evidence="4" type="ORF">EV03_1837</name>
</gene>
<dbReference type="PANTHER" id="PTHR23088">
    <property type="entry name" value="NITRILASE-RELATED"/>
    <property type="match status" value="1"/>
</dbReference>
<protein>
    <submittedName>
        <fullName evidence="4">Omega amidase Nit2</fullName>
    </submittedName>
</protein>
<dbReference type="SUPFAM" id="SSF56317">
    <property type="entry name" value="Carbon-nitrogen hydrolase"/>
    <property type="match status" value="1"/>
</dbReference>
<keyword evidence="2" id="KW-0378">Hydrolase</keyword>
<accession>A0A0A2C484</accession>
<dbReference type="InterPro" id="IPR036526">
    <property type="entry name" value="C-N_Hydrolase_sf"/>
</dbReference>
<dbReference type="PROSITE" id="PS50263">
    <property type="entry name" value="CN_HYDROLASE"/>
    <property type="match status" value="1"/>
</dbReference>
<dbReference type="InterPro" id="IPR045254">
    <property type="entry name" value="Nit1/2_C-N_Hydrolase"/>
</dbReference>
<evidence type="ECO:0000313" key="4">
    <source>
        <dbReference type="EMBL" id="KGG19454.1"/>
    </source>
</evidence>
<dbReference type="PROSITE" id="PS01227">
    <property type="entry name" value="UPF0012"/>
    <property type="match status" value="1"/>
</dbReference>
<evidence type="ECO:0000256" key="1">
    <source>
        <dbReference type="ARBA" id="ARBA00010613"/>
    </source>
</evidence>
<dbReference type="InterPro" id="IPR003010">
    <property type="entry name" value="C-N_Hydrolase"/>
</dbReference>
<dbReference type="AlphaFoldDB" id="A0A0A2C484"/>
<dbReference type="InterPro" id="IPR001110">
    <property type="entry name" value="UPF0012_CS"/>
</dbReference>
<comment type="caution">
    <text evidence="4">The sequence shown here is derived from an EMBL/GenBank/DDBJ whole genome shotgun (WGS) entry which is preliminary data.</text>
</comment>
<proteinExistence type="inferred from homology"/>
<dbReference type="Gene3D" id="3.60.110.10">
    <property type="entry name" value="Carbon-nitrogen hydrolase"/>
    <property type="match status" value="1"/>
</dbReference>
<sequence>MSDFLAAALQLTSTSDIDANLNAAEEQIELAAKRGADLVGLPENFAFLGEDQKKLKIASSIYEKCNSFLVTMARRYQVVLLGGGFPVPAGDGIRTLNRAELFGKDGQSLARYDKIHLFDVDLPEGNTYRESETIVSGSESPPVVDVPGLCKIGLSICYDVRFPELYRDLVNKGADLLMIPAAFTAFTGKDHWQVLLQARAIENTAYVVAPAQTGRHYGRRQSHGHAMVIDPWGTVLADAGVVQGAAIAPADKERVERIRGQMPSLKHRKTELFI</sequence>